<gene>
    <name evidence="2" type="ORF">FHP29_07305</name>
</gene>
<dbReference type="InterPro" id="IPR001387">
    <property type="entry name" value="Cro/C1-type_HTH"/>
</dbReference>
<dbReference type="AlphaFoldDB" id="A0A5C4W3M0"/>
<keyword evidence="3" id="KW-1185">Reference proteome</keyword>
<evidence type="ECO:0000259" key="1">
    <source>
        <dbReference type="PROSITE" id="PS50943"/>
    </source>
</evidence>
<proteinExistence type="predicted"/>
<dbReference type="CDD" id="cd00093">
    <property type="entry name" value="HTH_XRE"/>
    <property type="match status" value="1"/>
</dbReference>
<dbReference type="SMART" id="SM00530">
    <property type="entry name" value="HTH_XRE"/>
    <property type="match status" value="1"/>
</dbReference>
<dbReference type="OrthoDB" id="5074395at2"/>
<comment type="caution">
    <text evidence="2">The sequence shown here is derived from an EMBL/GenBank/DDBJ whole genome shotgun (WGS) entry which is preliminary data.</text>
</comment>
<evidence type="ECO:0000313" key="2">
    <source>
        <dbReference type="EMBL" id="TNM42801.1"/>
    </source>
</evidence>
<dbReference type="PROSITE" id="PS50943">
    <property type="entry name" value="HTH_CROC1"/>
    <property type="match status" value="1"/>
</dbReference>
<dbReference type="InterPro" id="IPR010982">
    <property type="entry name" value="Lambda_DNA-bd_dom_sf"/>
</dbReference>
<dbReference type="SUPFAM" id="SSF47413">
    <property type="entry name" value="lambda repressor-like DNA-binding domains"/>
    <property type="match status" value="1"/>
</dbReference>
<accession>A0A5C4W3M0</accession>
<name>A0A5C4W3M0_9ACTN</name>
<organism evidence="2 3">
    <name type="scientific">Nocardioides albidus</name>
    <dbReference type="NCBI Taxonomy" id="1517589"/>
    <lineage>
        <taxon>Bacteria</taxon>
        <taxon>Bacillati</taxon>
        <taxon>Actinomycetota</taxon>
        <taxon>Actinomycetes</taxon>
        <taxon>Propionibacteriales</taxon>
        <taxon>Nocardioidaceae</taxon>
        <taxon>Nocardioides</taxon>
    </lineage>
</organism>
<dbReference type="EMBL" id="VDMP01000020">
    <property type="protein sequence ID" value="TNM42801.1"/>
    <property type="molecule type" value="Genomic_DNA"/>
</dbReference>
<dbReference type="Gene3D" id="1.10.260.40">
    <property type="entry name" value="lambda repressor-like DNA-binding domains"/>
    <property type="match status" value="1"/>
</dbReference>
<dbReference type="GO" id="GO:0003677">
    <property type="term" value="F:DNA binding"/>
    <property type="evidence" value="ECO:0007669"/>
    <property type="project" value="InterPro"/>
</dbReference>
<sequence length="106" mass="11824">MVAGRWSYADDERVAGRRADISWQAYARELGLNLQRARIARGLSQERTAHLAGIAGFTYQKYEKGESRPGTPMNPQLLTLVSLSRVLEVPLVDLLPDFEPDLAGVR</sequence>
<feature type="domain" description="HTH cro/C1-type" evidence="1">
    <location>
        <begin position="34"/>
        <end position="94"/>
    </location>
</feature>
<reference evidence="2 3" key="1">
    <citation type="journal article" date="2016" name="Int. J. Syst. Evol. Microbiol.">
        <title>Nocardioides albidus sp. nov., an actinobacterium isolated from garden soil.</title>
        <authorList>
            <person name="Singh H."/>
            <person name="Du J."/>
            <person name="Trinh H."/>
            <person name="Won K."/>
            <person name="Yang J.E."/>
            <person name="Yin C."/>
            <person name="Kook M."/>
            <person name="Yi T.H."/>
        </authorList>
    </citation>
    <scope>NUCLEOTIDE SEQUENCE [LARGE SCALE GENOMIC DNA]</scope>
    <source>
        <strain evidence="2 3">CCTCC AB 2015297</strain>
    </source>
</reference>
<protein>
    <submittedName>
        <fullName evidence="2">Helix-turn-helix transcriptional regulator</fullName>
    </submittedName>
</protein>
<dbReference type="Pfam" id="PF13560">
    <property type="entry name" value="HTH_31"/>
    <property type="match status" value="1"/>
</dbReference>
<evidence type="ECO:0000313" key="3">
    <source>
        <dbReference type="Proteomes" id="UP000313231"/>
    </source>
</evidence>
<dbReference type="Proteomes" id="UP000313231">
    <property type="component" value="Unassembled WGS sequence"/>
</dbReference>